<evidence type="ECO:0000256" key="1">
    <source>
        <dbReference type="SAM" id="Phobius"/>
    </source>
</evidence>
<gene>
    <name evidence="2" type="ORF">EQY75_13080</name>
</gene>
<reference evidence="2 3" key="1">
    <citation type="submission" date="2019-01" db="EMBL/GenBank/DDBJ databases">
        <title>Muriicola soli sp. nov., isolated from soil.</title>
        <authorList>
            <person name="Kang H.J."/>
            <person name="Kim S.B."/>
        </authorList>
    </citation>
    <scope>NUCLEOTIDE SEQUENCE [LARGE SCALE GENOMIC DNA]</scope>
    <source>
        <strain evidence="2 3">MMS17-SY002</strain>
    </source>
</reference>
<dbReference type="EMBL" id="CP035544">
    <property type="protein sequence ID" value="QBA65383.1"/>
    <property type="molecule type" value="Genomic_DNA"/>
</dbReference>
<protein>
    <submittedName>
        <fullName evidence="2">DoxX family protein</fullName>
    </submittedName>
</protein>
<proteinExistence type="predicted"/>
<name>A0A411ECX4_9FLAO</name>
<dbReference type="KEGG" id="mur:EQY75_13080"/>
<keyword evidence="1" id="KW-1133">Transmembrane helix</keyword>
<keyword evidence="3" id="KW-1185">Reference proteome</keyword>
<evidence type="ECO:0000313" key="2">
    <source>
        <dbReference type="EMBL" id="QBA65383.1"/>
    </source>
</evidence>
<sequence length="133" mass="14644">MDTIIQNAAVLLLLLFIIITFLQSGMDKVVDWKGNLAWLKGHFSKSPFRNVVPLLLVVITCMELIAGALSLIGFVQILNAESFFYAEAGAVIACLTLLMLLFGQRIAKDYEGAKTIVIYFIPAIILVVLLQLS</sequence>
<keyword evidence="1" id="KW-0812">Transmembrane</keyword>
<dbReference type="OrthoDB" id="957977at2"/>
<feature type="transmembrane region" description="Helical" evidence="1">
    <location>
        <begin position="6"/>
        <end position="30"/>
    </location>
</feature>
<feature type="transmembrane region" description="Helical" evidence="1">
    <location>
        <begin position="115"/>
        <end position="132"/>
    </location>
</feature>
<organism evidence="2 3">
    <name type="scientific">Muriicola soli</name>
    <dbReference type="NCBI Taxonomy" id="2507538"/>
    <lineage>
        <taxon>Bacteria</taxon>
        <taxon>Pseudomonadati</taxon>
        <taxon>Bacteroidota</taxon>
        <taxon>Flavobacteriia</taxon>
        <taxon>Flavobacteriales</taxon>
        <taxon>Flavobacteriaceae</taxon>
        <taxon>Muriicola</taxon>
    </lineage>
</organism>
<dbReference type="RefSeq" id="WP_129606563.1">
    <property type="nucleotide sequence ID" value="NZ_CP035544.1"/>
</dbReference>
<dbReference type="AlphaFoldDB" id="A0A411ECX4"/>
<evidence type="ECO:0000313" key="3">
    <source>
        <dbReference type="Proteomes" id="UP000290889"/>
    </source>
</evidence>
<feature type="transmembrane region" description="Helical" evidence="1">
    <location>
        <begin position="83"/>
        <end position="103"/>
    </location>
</feature>
<dbReference type="Proteomes" id="UP000290889">
    <property type="component" value="Chromosome"/>
</dbReference>
<keyword evidence="1" id="KW-0472">Membrane</keyword>
<feature type="transmembrane region" description="Helical" evidence="1">
    <location>
        <begin position="51"/>
        <end position="77"/>
    </location>
</feature>
<accession>A0A411ECX4</accession>